<organism evidence="2 3">
    <name type="scientific">Laodelphax striatellus</name>
    <name type="common">Small brown planthopper</name>
    <name type="synonym">Delphax striatella</name>
    <dbReference type="NCBI Taxonomy" id="195883"/>
    <lineage>
        <taxon>Eukaryota</taxon>
        <taxon>Metazoa</taxon>
        <taxon>Ecdysozoa</taxon>
        <taxon>Arthropoda</taxon>
        <taxon>Hexapoda</taxon>
        <taxon>Insecta</taxon>
        <taxon>Pterygota</taxon>
        <taxon>Neoptera</taxon>
        <taxon>Paraneoptera</taxon>
        <taxon>Hemiptera</taxon>
        <taxon>Auchenorrhyncha</taxon>
        <taxon>Fulgoroidea</taxon>
        <taxon>Delphacidae</taxon>
        <taxon>Criomorphinae</taxon>
        <taxon>Laodelphax</taxon>
    </lineage>
</organism>
<dbReference type="Proteomes" id="UP000291343">
    <property type="component" value="Unassembled WGS sequence"/>
</dbReference>
<feature type="chain" id="PRO_5019742285" description="Saposin B-type domain-containing protein" evidence="1">
    <location>
        <begin position="19"/>
        <end position="107"/>
    </location>
</feature>
<dbReference type="EMBL" id="QKKF02004126">
    <property type="protein sequence ID" value="RZF47512.1"/>
    <property type="molecule type" value="Genomic_DNA"/>
</dbReference>
<keyword evidence="1" id="KW-0732">Signal</keyword>
<accession>A0A482XNR5</accession>
<evidence type="ECO:0008006" key="4">
    <source>
        <dbReference type="Google" id="ProtNLM"/>
    </source>
</evidence>
<name>A0A482XNR5_LAOST</name>
<evidence type="ECO:0000313" key="3">
    <source>
        <dbReference type="Proteomes" id="UP000291343"/>
    </source>
</evidence>
<feature type="signal peptide" evidence="1">
    <location>
        <begin position="1"/>
        <end position="18"/>
    </location>
</feature>
<keyword evidence="3" id="KW-1185">Reference proteome</keyword>
<comment type="caution">
    <text evidence="2">The sequence shown here is derived from an EMBL/GenBank/DDBJ whole genome shotgun (WGS) entry which is preliminary data.</text>
</comment>
<sequence length="107" mass="11554">MIFPVIFLLAATGQWVYGAAIDDKVPAASNTCYCGLYNEVALNSQPPLLSKDSLLEVSCNEEGSNACKDYCLALAELVKPNGPKAICEELRQAKNLKIHVYSKACAD</sequence>
<protein>
    <recommendedName>
        <fullName evidence="4">Saposin B-type domain-containing protein</fullName>
    </recommendedName>
</protein>
<proteinExistence type="predicted"/>
<dbReference type="InParanoid" id="A0A482XNR5"/>
<reference evidence="2 3" key="1">
    <citation type="journal article" date="2017" name="Gigascience">
        <title>Genome sequence of the small brown planthopper, Laodelphax striatellus.</title>
        <authorList>
            <person name="Zhu J."/>
            <person name="Jiang F."/>
            <person name="Wang X."/>
            <person name="Yang P."/>
            <person name="Bao Y."/>
            <person name="Zhao W."/>
            <person name="Wang W."/>
            <person name="Lu H."/>
            <person name="Wang Q."/>
            <person name="Cui N."/>
            <person name="Li J."/>
            <person name="Chen X."/>
            <person name="Luo L."/>
            <person name="Yu J."/>
            <person name="Kang L."/>
            <person name="Cui F."/>
        </authorList>
    </citation>
    <scope>NUCLEOTIDE SEQUENCE [LARGE SCALE GENOMIC DNA]</scope>
    <source>
        <strain evidence="2">Lst14</strain>
    </source>
</reference>
<feature type="non-terminal residue" evidence="2">
    <location>
        <position position="107"/>
    </location>
</feature>
<evidence type="ECO:0000313" key="2">
    <source>
        <dbReference type="EMBL" id="RZF47512.1"/>
    </source>
</evidence>
<evidence type="ECO:0000256" key="1">
    <source>
        <dbReference type="SAM" id="SignalP"/>
    </source>
</evidence>
<gene>
    <name evidence="2" type="ORF">LSTR_LSTR014227</name>
</gene>
<dbReference type="OrthoDB" id="6603740at2759"/>
<dbReference type="AlphaFoldDB" id="A0A482XNR5"/>